<proteinExistence type="predicted"/>
<evidence type="ECO:0000313" key="2">
    <source>
        <dbReference type="EMBL" id="EAJ1253951.1"/>
    </source>
</evidence>
<dbReference type="EMBL" id="AABVCV010000003">
    <property type="protein sequence ID" value="EAJ1253951.1"/>
    <property type="molecule type" value="Genomic_DNA"/>
</dbReference>
<dbReference type="AlphaFoldDB" id="A0A7U8G1G4"/>
<accession>A0A7U8G1G4</accession>
<name>A0A7U8G1G4_CAMLA</name>
<organism evidence="2 3">
    <name type="scientific">Campylobacter lari</name>
    <dbReference type="NCBI Taxonomy" id="201"/>
    <lineage>
        <taxon>Bacteria</taxon>
        <taxon>Pseudomonadati</taxon>
        <taxon>Campylobacterota</taxon>
        <taxon>Epsilonproteobacteria</taxon>
        <taxon>Campylobacterales</taxon>
        <taxon>Campylobacteraceae</taxon>
        <taxon>Campylobacter</taxon>
    </lineage>
</organism>
<dbReference type="Proteomes" id="UP000533324">
    <property type="component" value="Unassembled WGS sequence"/>
</dbReference>
<keyword evidence="1" id="KW-0812">Transmembrane</keyword>
<protein>
    <recommendedName>
        <fullName evidence="4">Transmembrane protein</fullName>
    </recommendedName>
</protein>
<comment type="caution">
    <text evidence="2">The sequence shown here is derived from an EMBL/GenBank/DDBJ whole genome shotgun (WGS) entry which is preliminary data.</text>
</comment>
<sequence>MKLIWILLFALPLFGAKILDYNIYSREDRVDITFSFDVPYKEGISQKRKDNIIIFTLNAQSIKEEDKTLDSNIIKKIKIFSEDKKTFIALSIGDKVQINADIISEYGLRLRAQKEGANLATKKKLIETSEEVKMQEYDFTNYILVVSVLILLLIVLWFLKIYLKQKHPLDRNFNLIFQRSLDRHNQLIVFEYGLKRYTMVVGNSNIVLETSEVVIKNEELNKTQQKPAEKDFNSYFEENKQRLQNLLLKQNS</sequence>
<reference evidence="2 3" key="1">
    <citation type="submission" date="2018-05" db="EMBL/GenBank/DDBJ databases">
        <authorList>
            <consortium name="PulseNet: The National Subtyping Network for Foodborne Disease Surveillance"/>
            <person name="Tarr C.L."/>
            <person name="Trees E."/>
            <person name="Katz L.S."/>
            <person name="Carleton-Romer H.A."/>
            <person name="Stroika S."/>
            <person name="Kucerova Z."/>
            <person name="Roache K.F."/>
            <person name="Sabol A.L."/>
            <person name="Besser J."/>
            <person name="Gerner-Smidt P."/>
        </authorList>
    </citation>
    <scope>NUCLEOTIDE SEQUENCE [LARGE SCALE GENOMIC DNA]</scope>
    <source>
        <strain evidence="2 3">1988D-2602</strain>
    </source>
</reference>
<keyword evidence="1" id="KW-1133">Transmembrane helix</keyword>
<feature type="transmembrane region" description="Helical" evidence="1">
    <location>
        <begin position="142"/>
        <end position="163"/>
    </location>
</feature>
<evidence type="ECO:0000313" key="3">
    <source>
        <dbReference type="Proteomes" id="UP000533324"/>
    </source>
</evidence>
<keyword evidence="1" id="KW-0472">Membrane</keyword>
<evidence type="ECO:0000256" key="1">
    <source>
        <dbReference type="SAM" id="Phobius"/>
    </source>
</evidence>
<gene>
    <name evidence="2" type="ORF">A0Y59_01915</name>
</gene>
<evidence type="ECO:0008006" key="4">
    <source>
        <dbReference type="Google" id="ProtNLM"/>
    </source>
</evidence>